<dbReference type="AlphaFoldDB" id="A0A4Q1BK58"/>
<dbReference type="InParanoid" id="A0A4Q1BK58"/>
<accession>A0A4Q1BK58</accession>
<feature type="region of interest" description="Disordered" evidence="1">
    <location>
        <begin position="70"/>
        <end position="99"/>
    </location>
</feature>
<sequence>MSLRPKPPNDHLGNDRFIRQLGKWSQVTMQPRGFDREHASSLFGIFALVAVVLDGMYSEVLATSTIYSSAAGPRDSHTNIRQRYAQPLQRRQITPLPTP</sequence>
<dbReference type="EMBL" id="SDIL01000055">
    <property type="protein sequence ID" value="RXK38010.1"/>
    <property type="molecule type" value="Genomic_DNA"/>
</dbReference>
<organism evidence="2 3">
    <name type="scientific">Tremella mesenterica</name>
    <name type="common">Jelly fungus</name>
    <dbReference type="NCBI Taxonomy" id="5217"/>
    <lineage>
        <taxon>Eukaryota</taxon>
        <taxon>Fungi</taxon>
        <taxon>Dikarya</taxon>
        <taxon>Basidiomycota</taxon>
        <taxon>Agaricomycotina</taxon>
        <taxon>Tremellomycetes</taxon>
        <taxon>Tremellales</taxon>
        <taxon>Tremellaceae</taxon>
        <taxon>Tremella</taxon>
    </lineage>
</organism>
<protein>
    <submittedName>
        <fullName evidence="2">Uncharacterized protein</fullName>
    </submittedName>
</protein>
<proteinExistence type="predicted"/>
<evidence type="ECO:0000313" key="2">
    <source>
        <dbReference type="EMBL" id="RXK38010.1"/>
    </source>
</evidence>
<dbReference type="Proteomes" id="UP000289152">
    <property type="component" value="Unassembled WGS sequence"/>
</dbReference>
<gene>
    <name evidence="2" type="ORF">M231_04679</name>
</gene>
<keyword evidence="3" id="KW-1185">Reference proteome</keyword>
<comment type="caution">
    <text evidence="2">The sequence shown here is derived from an EMBL/GenBank/DDBJ whole genome shotgun (WGS) entry which is preliminary data.</text>
</comment>
<evidence type="ECO:0000313" key="3">
    <source>
        <dbReference type="Proteomes" id="UP000289152"/>
    </source>
</evidence>
<reference evidence="2 3" key="1">
    <citation type="submission" date="2016-06" db="EMBL/GenBank/DDBJ databases">
        <title>Evolution of pathogenesis and genome organization in the Tremellales.</title>
        <authorList>
            <person name="Cuomo C."/>
            <person name="Litvintseva A."/>
            <person name="Heitman J."/>
            <person name="Chen Y."/>
            <person name="Sun S."/>
            <person name="Springer D."/>
            <person name="Dromer F."/>
            <person name="Young S."/>
            <person name="Zeng Q."/>
            <person name="Chapman S."/>
            <person name="Gujja S."/>
            <person name="Saif S."/>
            <person name="Birren B."/>
        </authorList>
    </citation>
    <scope>NUCLEOTIDE SEQUENCE [LARGE SCALE GENOMIC DNA]</scope>
    <source>
        <strain evidence="2 3">ATCC 28783</strain>
    </source>
</reference>
<evidence type="ECO:0000256" key="1">
    <source>
        <dbReference type="SAM" id="MobiDB-lite"/>
    </source>
</evidence>
<name>A0A4Q1BK58_TREME</name>